<dbReference type="AlphaFoldDB" id="A0AAQ3LA41"/>
<dbReference type="GO" id="GO:0004553">
    <property type="term" value="F:hydrolase activity, hydrolyzing O-glycosyl compounds"/>
    <property type="evidence" value="ECO:0007669"/>
    <property type="project" value="TreeGrafter"/>
</dbReference>
<organism evidence="2 3">
    <name type="scientific">Rubellicoccus peritrichatus</name>
    <dbReference type="NCBI Taxonomy" id="3080537"/>
    <lineage>
        <taxon>Bacteria</taxon>
        <taxon>Pseudomonadati</taxon>
        <taxon>Verrucomicrobiota</taxon>
        <taxon>Opitutia</taxon>
        <taxon>Puniceicoccales</taxon>
        <taxon>Cerasicoccaceae</taxon>
        <taxon>Rubellicoccus</taxon>
    </lineage>
</organism>
<dbReference type="Pfam" id="PF00754">
    <property type="entry name" value="F5_F8_type_C"/>
    <property type="match status" value="1"/>
</dbReference>
<name>A0AAQ3LA41_9BACT</name>
<dbReference type="KEGG" id="puo:RZN69_19095"/>
<dbReference type="PANTHER" id="PTHR12631">
    <property type="entry name" value="ALPHA-L-IDURONIDASE"/>
    <property type="match status" value="1"/>
</dbReference>
<dbReference type="InterPro" id="IPR017853">
    <property type="entry name" value="GH"/>
</dbReference>
<feature type="domain" description="F5/8 type C" evidence="1">
    <location>
        <begin position="276"/>
        <end position="378"/>
    </location>
</feature>
<dbReference type="InterPro" id="IPR000421">
    <property type="entry name" value="FA58C"/>
</dbReference>
<dbReference type="InterPro" id="IPR008979">
    <property type="entry name" value="Galactose-bd-like_sf"/>
</dbReference>
<keyword evidence="3" id="KW-1185">Reference proteome</keyword>
<dbReference type="EMBL" id="CP136920">
    <property type="protein sequence ID" value="WOO40734.1"/>
    <property type="molecule type" value="Genomic_DNA"/>
</dbReference>
<evidence type="ECO:0000259" key="1">
    <source>
        <dbReference type="Pfam" id="PF00754"/>
    </source>
</evidence>
<protein>
    <submittedName>
        <fullName evidence="2">Discoidin domain-containing protein</fullName>
    </submittedName>
</protein>
<proteinExistence type="predicted"/>
<accession>A0AAQ3LA41</accession>
<sequence length="1074" mass="120887">MKHFRKKILPAIACFSIAYSQTNAEEPLHHILLNPLEPGANIHKGSWYLTEPYIKPATDIEPQMGEVALTFGGNAGGRGGKGDFDVSKIVRGEARQIGLHVHLTDDANVNTLGLQLYDDEGEIFIAHVPADWTGWRHLEFDLIENPPEQIRPQPDKNGTIDYPIRGVHFSWFAKAAGPTHMTVDGLTAKTIIDNLPNDLLDVDIATKNETEAGEEYTASIFFTNYGDEDITLDLNYSLQRNDHFFNGELPHPIHGSNHASGIKGWVEYDDKKVEDNRSTDGKSWTNTTIPYQKNHYIEAIQTVDLGQVREVQHIEWTSGDANNAWFVDVLASTDGSNFEKISDLQNVDQHKKWGRNAFPKFKPFKARYIKFHNRTNGDSRHVIRFPSEIMIYDGTKDEPVEIPSIGEVVYEGELSITVPARSFAPAFLEFPTPLSDGAYMLGMDIQSDGFRQLEKRNIFTALPKVPGLISPERRIGINTSKPYLAETIAELGASWVRFENGKWPMMSSEPHKYQYNPGAKPWQLNFDETFGTYKKLGINVLTYMFLVPEWASQPGPDVPERVKLSQPPKNLADYGEFTFQTAARYASKKHPDDVLKTDDKVSGLDYVKSYNMYNEPNLNAYYGAKRGGWAAPMDLFYKMMRYGVEGVRRADPDAIVTGPSLAGATVDTVDMMRTYTYEDGKHPVDLVDVICVHFYSGHDAPETARNDGNTRVVTKQDFPEHMRELSAWRDRYAHGKPIWMTETGYDSAGEFGTNETIQAARLPRQVMLSLAYGAERVFIYREAGSTPRRHSASGVLRNDLTKKPSWYTFGTLIRQFQNVTGGAIRLPHPDSNVWLMLWNDGGQSLVTAWTVEGDTTLDIDLGSCDVTNAFGTETKVDSTKGLKISTYPSYLRGFNDFTEIKALKAQYNANELARQQRIEQVAAANKYLFDFGSTEQIGDFLLDGFKTPYQTVQMETVWTDELGYGFDKAAKRMGDRKYLGNQKADRDSVKVRGQVFSFKADPGSYKLEIKAEPYGKAADVKVRYNGGDPITLKIEKDNPIAIAEIVVTEDNTKVDIEIEELPADLFWINCVEVI</sequence>
<dbReference type="Gene3D" id="3.20.20.80">
    <property type="entry name" value="Glycosidases"/>
    <property type="match status" value="1"/>
</dbReference>
<dbReference type="Gene3D" id="2.60.120.260">
    <property type="entry name" value="Galactose-binding domain-like"/>
    <property type="match status" value="1"/>
</dbReference>
<dbReference type="RefSeq" id="WP_317832908.1">
    <property type="nucleotide sequence ID" value="NZ_CP136920.1"/>
</dbReference>
<dbReference type="PANTHER" id="PTHR12631:SF10">
    <property type="entry name" value="BETA-XYLOSIDASE-LIKE PROTEIN-RELATED"/>
    <property type="match status" value="1"/>
</dbReference>
<dbReference type="SUPFAM" id="SSF51445">
    <property type="entry name" value="(Trans)glycosidases"/>
    <property type="match status" value="1"/>
</dbReference>
<dbReference type="InterPro" id="IPR051923">
    <property type="entry name" value="Glycosyl_Hydrolase_39"/>
</dbReference>
<reference evidence="2 3" key="1">
    <citation type="submission" date="2023-10" db="EMBL/GenBank/DDBJ databases">
        <title>Rubellicoccus peritrichatus gen. nov., sp. nov., isolated from an algae of coral reef tank.</title>
        <authorList>
            <person name="Luo J."/>
        </authorList>
    </citation>
    <scope>NUCLEOTIDE SEQUENCE [LARGE SCALE GENOMIC DNA]</scope>
    <source>
        <strain evidence="2 3">CR14</strain>
    </source>
</reference>
<dbReference type="SUPFAM" id="SSF49785">
    <property type="entry name" value="Galactose-binding domain-like"/>
    <property type="match status" value="1"/>
</dbReference>
<evidence type="ECO:0000313" key="3">
    <source>
        <dbReference type="Proteomes" id="UP001304300"/>
    </source>
</evidence>
<gene>
    <name evidence="2" type="ORF">RZN69_19095</name>
</gene>
<dbReference type="Proteomes" id="UP001304300">
    <property type="component" value="Chromosome"/>
</dbReference>
<evidence type="ECO:0000313" key="2">
    <source>
        <dbReference type="EMBL" id="WOO40734.1"/>
    </source>
</evidence>